<reference evidence="1 2" key="1">
    <citation type="submission" date="2024-04" db="EMBL/GenBank/DDBJ databases">
        <title>Albibacterium profundi sp. nov., isolated from sediment of the Challenger Deep of Mariana Trench.</title>
        <authorList>
            <person name="Wang Y."/>
        </authorList>
    </citation>
    <scope>NUCLEOTIDE SEQUENCE [LARGE SCALE GENOMIC DNA]</scope>
    <source>
        <strain evidence="1 2">RHL897</strain>
    </source>
</reference>
<comment type="caution">
    <text evidence="1">The sequence shown here is derived from an EMBL/GenBank/DDBJ whole genome shotgun (WGS) entry which is preliminary data.</text>
</comment>
<evidence type="ECO:0000313" key="2">
    <source>
        <dbReference type="Proteomes" id="UP001580928"/>
    </source>
</evidence>
<proteinExistence type="predicted"/>
<protein>
    <recommendedName>
        <fullName evidence="3">Transposase</fullName>
    </recommendedName>
</protein>
<name>A0ABV5CGL1_9SPHI</name>
<evidence type="ECO:0008006" key="3">
    <source>
        <dbReference type="Google" id="ProtNLM"/>
    </source>
</evidence>
<evidence type="ECO:0000313" key="1">
    <source>
        <dbReference type="EMBL" id="MFB5946594.1"/>
    </source>
</evidence>
<sequence>MGVIDVIKKHERQEGLQKGLQQGAEQKAIGVVKNLIKELGLADEQVARIAEVPVELVRKVRTELNNEK</sequence>
<dbReference type="EMBL" id="JBBVGT010000003">
    <property type="protein sequence ID" value="MFB5946594.1"/>
    <property type="molecule type" value="Genomic_DNA"/>
</dbReference>
<accession>A0ABV5CGL1</accession>
<organism evidence="1 2">
    <name type="scientific">Albibacterium profundi</name>
    <dbReference type="NCBI Taxonomy" id="3134906"/>
    <lineage>
        <taxon>Bacteria</taxon>
        <taxon>Pseudomonadati</taxon>
        <taxon>Bacteroidota</taxon>
        <taxon>Sphingobacteriia</taxon>
        <taxon>Sphingobacteriales</taxon>
        <taxon>Sphingobacteriaceae</taxon>
        <taxon>Albibacterium</taxon>
    </lineage>
</organism>
<gene>
    <name evidence="1" type="ORF">WKR92_12220</name>
</gene>
<dbReference type="RefSeq" id="WP_375558124.1">
    <property type="nucleotide sequence ID" value="NZ_JBBVGT010000003.1"/>
</dbReference>
<dbReference type="Proteomes" id="UP001580928">
    <property type="component" value="Unassembled WGS sequence"/>
</dbReference>
<keyword evidence="2" id="KW-1185">Reference proteome</keyword>